<feature type="non-terminal residue" evidence="1">
    <location>
        <position position="420"/>
    </location>
</feature>
<organism evidence="1 2">
    <name type="scientific">Cetraspora pellucida</name>
    <dbReference type="NCBI Taxonomy" id="1433469"/>
    <lineage>
        <taxon>Eukaryota</taxon>
        <taxon>Fungi</taxon>
        <taxon>Fungi incertae sedis</taxon>
        <taxon>Mucoromycota</taxon>
        <taxon>Glomeromycotina</taxon>
        <taxon>Glomeromycetes</taxon>
        <taxon>Diversisporales</taxon>
        <taxon>Gigasporaceae</taxon>
        <taxon>Cetraspora</taxon>
    </lineage>
</organism>
<name>A0ACA9NM24_9GLOM</name>
<reference evidence="1" key="1">
    <citation type="submission" date="2021-06" db="EMBL/GenBank/DDBJ databases">
        <authorList>
            <person name="Kallberg Y."/>
            <person name="Tangrot J."/>
            <person name="Rosling A."/>
        </authorList>
    </citation>
    <scope>NUCLEOTIDE SEQUENCE</scope>
    <source>
        <strain evidence="1">28 12/20/2015</strain>
    </source>
</reference>
<proteinExistence type="predicted"/>
<feature type="non-terminal residue" evidence="1">
    <location>
        <position position="1"/>
    </location>
</feature>
<dbReference type="Proteomes" id="UP000789366">
    <property type="component" value="Unassembled WGS sequence"/>
</dbReference>
<dbReference type="EMBL" id="CAJVPW010015647">
    <property type="protein sequence ID" value="CAG8663620.1"/>
    <property type="molecule type" value="Genomic_DNA"/>
</dbReference>
<evidence type="ECO:0000313" key="2">
    <source>
        <dbReference type="Proteomes" id="UP000789366"/>
    </source>
</evidence>
<gene>
    <name evidence="1" type="ORF">SPELUC_LOCUS9370</name>
</gene>
<protein>
    <submittedName>
        <fullName evidence="1">11199_t:CDS:1</fullName>
    </submittedName>
</protein>
<keyword evidence="2" id="KW-1185">Reference proteome</keyword>
<evidence type="ECO:0000313" key="1">
    <source>
        <dbReference type="EMBL" id="CAG8663620.1"/>
    </source>
</evidence>
<sequence length="420" mass="48808">SQFQQLQHFKAQILEILKRHTNIEMTNPKNRLRKRPLLINADLKFKRSEVRHSQMILDTLRSVAEKLEIDTTGSKTDLINRITTHCPKRRNPQEEESTTQTQMQADEMDLDTSSVNTFLDEDQDLKSTKASTSSSDIEILEPKKAHQMQVKASDIKSLLTEIKELRKDMISINTRVEETQTKAKIEEEWPEEWFERSRDQHEAVIYIKTVKKKVKDRMITLKVAKRYGWDVAVELPQPTEEELTNYAEVINRARQAARIKFWKKRLLMNQPEIMIQTDIMTQKTITTQDHIIENENQSLMMKNSNVITVVNMGSSRLGAPHQDTTDLVGKDSDRMTQPSLISYILRNENKSLTIDNRLVEKWYLFISQRATPFSSTTDAKTVQYEYRTSQLNKGEAGSDGEEWGNKMAKYRTNKTTDTHG</sequence>
<comment type="caution">
    <text evidence="1">The sequence shown here is derived from an EMBL/GenBank/DDBJ whole genome shotgun (WGS) entry which is preliminary data.</text>
</comment>
<accession>A0ACA9NM24</accession>